<dbReference type="EMBL" id="MSIF01000020">
    <property type="protein sequence ID" value="OLF06709.1"/>
    <property type="molecule type" value="Genomic_DNA"/>
</dbReference>
<name>A0A7Z0WJN7_9PSEU</name>
<proteinExistence type="predicted"/>
<dbReference type="PANTHER" id="PTHR45036:SF1">
    <property type="entry name" value="METHYLTRANSFERASE LIKE 7A"/>
    <property type="match status" value="1"/>
</dbReference>
<protein>
    <submittedName>
        <fullName evidence="2">SAM-dependent methyltransferase</fullName>
    </submittedName>
</protein>
<organism evidence="2 3">
    <name type="scientific">Actinophytocola xinjiangensis</name>
    <dbReference type="NCBI Taxonomy" id="485602"/>
    <lineage>
        <taxon>Bacteria</taxon>
        <taxon>Bacillati</taxon>
        <taxon>Actinomycetota</taxon>
        <taxon>Actinomycetes</taxon>
        <taxon>Pseudonocardiales</taxon>
        <taxon>Pseudonocardiaceae</taxon>
    </lineage>
</organism>
<sequence length="211" mass="22906">MANDKRVRHPIFSRYYPKLIANLEKAGIGEHRRTLLTGLTGEVVEVGAGNDANFRYYPPTVTRVLAVEPERRLRGLAEAAARDAPVPVEVVDGLAQRLPAADDSADAVICALVLCSVGDQAPVLREIRRILAPGGEFRFFEHVRADTPGMIRAQRVLDATLWPLLAGGCHMGRDTTAAIRDAGFTVTRLDRFRFPDVASPSASHVLGSATL</sequence>
<dbReference type="GO" id="GO:0008757">
    <property type="term" value="F:S-adenosylmethionine-dependent methyltransferase activity"/>
    <property type="evidence" value="ECO:0007669"/>
    <property type="project" value="InterPro"/>
</dbReference>
<comment type="caution">
    <text evidence="2">The sequence shown here is derived from an EMBL/GenBank/DDBJ whole genome shotgun (WGS) entry which is preliminary data.</text>
</comment>
<dbReference type="SUPFAM" id="SSF53335">
    <property type="entry name" value="S-adenosyl-L-methionine-dependent methyltransferases"/>
    <property type="match status" value="1"/>
</dbReference>
<reference evidence="2 3" key="1">
    <citation type="submission" date="2016-12" db="EMBL/GenBank/DDBJ databases">
        <title>The draft genome sequence of Actinophytocola xinjiangensis.</title>
        <authorList>
            <person name="Wang W."/>
            <person name="Yuan L."/>
        </authorList>
    </citation>
    <scope>NUCLEOTIDE SEQUENCE [LARGE SCALE GENOMIC DNA]</scope>
    <source>
        <strain evidence="2 3">CGMCC 4.4663</strain>
    </source>
</reference>
<dbReference type="InterPro" id="IPR052356">
    <property type="entry name" value="Thiol_S-MT"/>
</dbReference>
<keyword evidence="2" id="KW-0808">Transferase</keyword>
<dbReference type="RefSeq" id="WP_075136589.1">
    <property type="nucleotide sequence ID" value="NZ_MSIF01000020.1"/>
</dbReference>
<feature type="domain" description="Methyltransferase type 11" evidence="1">
    <location>
        <begin position="44"/>
        <end position="138"/>
    </location>
</feature>
<dbReference type="OrthoDB" id="65624at2"/>
<dbReference type="Proteomes" id="UP000185696">
    <property type="component" value="Unassembled WGS sequence"/>
</dbReference>
<accession>A0A7Z0WJN7</accession>
<keyword evidence="3" id="KW-1185">Reference proteome</keyword>
<evidence type="ECO:0000259" key="1">
    <source>
        <dbReference type="Pfam" id="PF08241"/>
    </source>
</evidence>
<dbReference type="GO" id="GO:0032259">
    <property type="term" value="P:methylation"/>
    <property type="evidence" value="ECO:0007669"/>
    <property type="project" value="UniProtKB-KW"/>
</dbReference>
<dbReference type="AlphaFoldDB" id="A0A7Z0WJN7"/>
<dbReference type="Pfam" id="PF08241">
    <property type="entry name" value="Methyltransf_11"/>
    <property type="match status" value="1"/>
</dbReference>
<dbReference type="CDD" id="cd02440">
    <property type="entry name" value="AdoMet_MTases"/>
    <property type="match status" value="1"/>
</dbReference>
<evidence type="ECO:0000313" key="3">
    <source>
        <dbReference type="Proteomes" id="UP000185696"/>
    </source>
</evidence>
<gene>
    <name evidence="2" type="ORF">BLA60_31120</name>
</gene>
<dbReference type="InterPro" id="IPR013216">
    <property type="entry name" value="Methyltransf_11"/>
</dbReference>
<dbReference type="Gene3D" id="3.40.50.150">
    <property type="entry name" value="Vaccinia Virus protein VP39"/>
    <property type="match status" value="1"/>
</dbReference>
<evidence type="ECO:0000313" key="2">
    <source>
        <dbReference type="EMBL" id="OLF06709.1"/>
    </source>
</evidence>
<keyword evidence="2" id="KW-0489">Methyltransferase</keyword>
<dbReference type="InterPro" id="IPR029063">
    <property type="entry name" value="SAM-dependent_MTases_sf"/>
</dbReference>
<dbReference type="PANTHER" id="PTHR45036">
    <property type="entry name" value="METHYLTRANSFERASE LIKE 7B"/>
    <property type="match status" value="1"/>
</dbReference>